<protein>
    <submittedName>
        <fullName evidence="2">Uncharacterized protein</fullName>
    </submittedName>
</protein>
<sequence>MTADEARRGREGAALLLASTIHSWAIFMMLAAGTLVLDELLGRAYPVWIFLLETLLVLVAVPWMVVFVAKLAAWRSTPYRLLQRVERAVAVLNPVQPRVRVAHGWHWDEWYSMSRMRARRRRRLVTLAWQLSGDLAVLSGRPRRRRDRVKGLGTWLLWAAEDIDDIGRREIVTRRCVVVVAHVVRPDPWLELAMKPVAREAVLVRPRFGDHVVSIVSMFVPTVIGPIATVAAALVAALVR</sequence>
<feature type="transmembrane region" description="Helical" evidence="1">
    <location>
        <begin position="212"/>
        <end position="239"/>
    </location>
</feature>
<evidence type="ECO:0000313" key="2">
    <source>
        <dbReference type="EMBL" id="MFD2459333.1"/>
    </source>
</evidence>
<keyword evidence="1" id="KW-1133">Transmembrane helix</keyword>
<dbReference type="Proteomes" id="UP001597419">
    <property type="component" value="Unassembled WGS sequence"/>
</dbReference>
<comment type="caution">
    <text evidence="2">The sequence shown here is derived from an EMBL/GenBank/DDBJ whole genome shotgun (WGS) entry which is preliminary data.</text>
</comment>
<keyword evidence="3" id="KW-1185">Reference proteome</keyword>
<feature type="transmembrane region" description="Helical" evidence="1">
    <location>
        <begin position="48"/>
        <end position="74"/>
    </location>
</feature>
<dbReference type="RefSeq" id="WP_345396362.1">
    <property type="nucleotide sequence ID" value="NZ_BAABHG010000008.1"/>
</dbReference>
<evidence type="ECO:0000256" key="1">
    <source>
        <dbReference type="SAM" id="Phobius"/>
    </source>
</evidence>
<evidence type="ECO:0000313" key="3">
    <source>
        <dbReference type="Proteomes" id="UP001597419"/>
    </source>
</evidence>
<gene>
    <name evidence="2" type="ORF">ACFSYJ_12030</name>
</gene>
<organism evidence="2 3">
    <name type="scientific">Amycolatopsis samaneae</name>
    <dbReference type="NCBI Taxonomy" id="664691"/>
    <lineage>
        <taxon>Bacteria</taxon>
        <taxon>Bacillati</taxon>
        <taxon>Actinomycetota</taxon>
        <taxon>Actinomycetes</taxon>
        <taxon>Pseudonocardiales</taxon>
        <taxon>Pseudonocardiaceae</taxon>
        <taxon>Amycolatopsis</taxon>
    </lineage>
</organism>
<accession>A0ABW5GDY9</accession>
<proteinExistence type="predicted"/>
<keyword evidence="1" id="KW-0812">Transmembrane</keyword>
<name>A0ABW5GDY9_9PSEU</name>
<reference evidence="3" key="1">
    <citation type="journal article" date="2019" name="Int. J. Syst. Evol. Microbiol.">
        <title>The Global Catalogue of Microorganisms (GCM) 10K type strain sequencing project: providing services to taxonomists for standard genome sequencing and annotation.</title>
        <authorList>
            <consortium name="The Broad Institute Genomics Platform"/>
            <consortium name="The Broad Institute Genome Sequencing Center for Infectious Disease"/>
            <person name="Wu L."/>
            <person name="Ma J."/>
        </authorList>
    </citation>
    <scope>NUCLEOTIDE SEQUENCE [LARGE SCALE GENOMIC DNA]</scope>
    <source>
        <strain evidence="3">CGMCC 4.7643</strain>
    </source>
</reference>
<feature type="transmembrane region" description="Helical" evidence="1">
    <location>
        <begin position="12"/>
        <end position="36"/>
    </location>
</feature>
<dbReference type="EMBL" id="JBHUKU010000006">
    <property type="protein sequence ID" value="MFD2459333.1"/>
    <property type="molecule type" value="Genomic_DNA"/>
</dbReference>
<keyword evidence="1" id="KW-0472">Membrane</keyword>